<name>A0ABV5MKN8_9ACTN</name>
<feature type="transmembrane region" description="Helical" evidence="1">
    <location>
        <begin position="341"/>
        <end position="365"/>
    </location>
</feature>
<evidence type="ECO:0000256" key="1">
    <source>
        <dbReference type="SAM" id="Phobius"/>
    </source>
</evidence>
<accession>A0ABV5MKN8</accession>
<organism evidence="2 3">
    <name type="scientific">Dactylosporangium vinaceum</name>
    <dbReference type="NCBI Taxonomy" id="53362"/>
    <lineage>
        <taxon>Bacteria</taxon>
        <taxon>Bacillati</taxon>
        <taxon>Actinomycetota</taxon>
        <taxon>Actinomycetes</taxon>
        <taxon>Micromonosporales</taxon>
        <taxon>Micromonosporaceae</taxon>
        <taxon>Dactylosporangium</taxon>
    </lineage>
</organism>
<keyword evidence="1" id="KW-0812">Transmembrane</keyword>
<reference evidence="2 3" key="1">
    <citation type="submission" date="2024-09" db="EMBL/GenBank/DDBJ databases">
        <authorList>
            <person name="Sun Q."/>
            <person name="Mori K."/>
        </authorList>
    </citation>
    <scope>NUCLEOTIDE SEQUENCE [LARGE SCALE GENOMIC DNA]</scope>
    <source>
        <strain evidence="2 3">JCM 3307</strain>
    </source>
</reference>
<dbReference type="RefSeq" id="WP_223094358.1">
    <property type="nucleotide sequence ID" value="NZ_CP061913.1"/>
</dbReference>
<evidence type="ECO:0000313" key="3">
    <source>
        <dbReference type="Proteomes" id="UP001589608"/>
    </source>
</evidence>
<sequence>MAGYPPGSLVKVRPFTHHRDGDTVNIGLVEQHVFLEIPAPGLDILNWLSEGKSVGETAGLFESKHGQAPDIEDFLTALNDEGFLQPADATEEAAVKAVPASEHVHTHGRSVSLHWLSPSAARKLVGWPVLLGCAAIMAAGLWFAVDDPGLMPVPGKSLLFPEYFAALTWATMILSLGSVMIHEIAHVVAARAAGVTANMEVGNQLYVLVAQTDMTGIWLAPKRRRYLAFTIGLIADATTAALLIALLWFGRHGYVSLPYWLSLLSTALVLTALIRVGWQFFFFLRTDGYYVFATAFNCKSLMVDTEDFLRNQVKRLRPSLPRVDQSAIPKREMRAIRAYSLIWIAGRFISVGVFFFAGLPVLWGYLYQAILYVTGGDSRFNSIDFATVAILGLGVNGWGVALWIRSLYRGRRDRRRRDTLAMTREAARLARLRETAVAS</sequence>
<keyword evidence="1" id="KW-1133">Transmembrane helix</keyword>
<dbReference type="EMBL" id="JBHMCA010000067">
    <property type="protein sequence ID" value="MFB9449427.1"/>
    <property type="molecule type" value="Genomic_DNA"/>
</dbReference>
<feature type="transmembrane region" description="Helical" evidence="1">
    <location>
        <begin position="163"/>
        <end position="181"/>
    </location>
</feature>
<feature type="transmembrane region" description="Helical" evidence="1">
    <location>
        <begin position="124"/>
        <end position="143"/>
    </location>
</feature>
<feature type="transmembrane region" description="Helical" evidence="1">
    <location>
        <begin position="385"/>
        <end position="408"/>
    </location>
</feature>
<protein>
    <submittedName>
        <fullName evidence="2">Uncharacterized protein</fullName>
    </submittedName>
</protein>
<feature type="transmembrane region" description="Helical" evidence="1">
    <location>
        <begin position="257"/>
        <end position="278"/>
    </location>
</feature>
<feature type="transmembrane region" description="Helical" evidence="1">
    <location>
        <begin position="226"/>
        <end position="251"/>
    </location>
</feature>
<evidence type="ECO:0000313" key="2">
    <source>
        <dbReference type="EMBL" id="MFB9449427.1"/>
    </source>
</evidence>
<dbReference type="Proteomes" id="UP001589608">
    <property type="component" value="Unassembled WGS sequence"/>
</dbReference>
<keyword evidence="3" id="KW-1185">Reference proteome</keyword>
<keyword evidence="1" id="KW-0472">Membrane</keyword>
<proteinExistence type="predicted"/>
<comment type="caution">
    <text evidence="2">The sequence shown here is derived from an EMBL/GenBank/DDBJ whole genome shotgun (WGS) entry which is preliminary data.</text>
</comment>
<gene>
    <name evidence="2" type="ORF">ACFFTR_40655</name>
</gene>